<keyword evidence="2" id="KW-0732">Signal</keyword>
<dbReference type="Proteomes" id="UP001498476">
    <property type="component" value="Unassembled WGS sequence"/>
</dbReference>
<feature type="region of interest" description="Disordered" evidence="1">
    <location>
        <begin position="22"/>
        <end position="50"/>
    </location>
</feature>
<accession>A0ABR1HH90</accession>
<sequence length="244" mass="26203">MGSTKLLATLLVTVLSFSSINAGPCKPQSPEEISTTSLESATATSTSAEGTTTTFLESATTIATTIVTASTSETSTTSEASALCTLPTRLEETIQAPSQFNLAFETCDGTYGENYRLVGSGGNGEWVWTALNMMADTVSLDSDGHVLYLGGMLISVQPPDEDHQWVSYVFPTDASKDDWPRIKCHASTPDNGSTKWLRCTGAEDTSVHFQLCESGNSGPRVYLAPEVKAECKEFNFRIIEVVEE</sequence>
<evidence type="ECO:0000313" key="3">
    <source>
        <dbReference type="EMBL" id="KAK7420553.1"/>
    </source>
</evidence>
<comment type="caution">
    <text evidence="3">The sequence shown here is derived from an EMBL/GenBank/DDBJ whole genome shotgun (WGS) entry which is preliminary data.</text>
</comment>
<evidence type="ECO:0000256" key="2">
    <source>
        <dbReference type="SAM" id="SignalP"/>
    </source>
</evidence>
<evidence type="ECO:0000313" key="4">
    <source>
        <dbReference type="Proteomes" id="UP001498476"/>
    </source>
</evidence>
<evidence type="ECO:0000256" key="1">
    <source>
        <dbReference type="SAM" id="MobiDB-lite"/>
    </source>
</evidence>
<dbReference type="EMBL" id="JAZAVJ010000029">
    <property type="protein sequence ID" value="KAK7420553.1"/>
    <property type="molecule type" value="Genomic_DNA"/>
</dbReference>
<keyword evidence="4" id="KW-1185">Reference proteome</keyword>
<feature type="compositionally biased region" description="Low complexity" evidence="1">
    <location>
        <begin position="31"/>
        <end position="50"/>
    </location>
</feature>
<feature type="chain" id="PRO_5047443597" evidence="2">
    <location>
        <begin position="23"/>
        <end position="244"/>
    </location>
</feature>
<feature type="signal peptide" evidence="2">
    <location>
        <begin position="1"/>
        <end position="22"/>
    </location>
</feature>
<gene>
    <name evidence="3" type="ORF">QQX98_002752</name>
</gene>
<reference evidence="3 4" key="1">
    <citation type="journal article" date="2025" name="Microbiol. Resour. Announc.">
        <title>Draft genome sequences for Neonectria magnoliae and Neonectria punicea, canker pathogens of Liriodendron tulipifera and Acer saccharum in West Virginia.</title>
        <authorList>
            <person name="Petronek H.M."/>
            <person name="Kasson M.T."/>
            <person name="Metheny A.M."/>
            <person name="Stauder C.M."/>
            <person name="Lovett B."/>
            <person name="Lynch S.C."/>
            <person name="Garnas J.R."/>
            <person name="Kasson L.R."/>
            <person name="Stajich J.E."/>
        </authorList>
    </citation>
    <scope>NUCLEOTIDE SEQUENCE [LARGE SCALE GENOMIC DNA]</scope>
    <source>
        <strain evidence="3 4">NRRL 64653</strain>
    </source>
</reference>
<name>A0ABR1HH90_9HYPO</name>
<organism evidence="3 4">
    <name type="scientific">Neonectria punicea</name>
    <dbReference type="NCBI Taxonomy" id="979145"/>
    <lineage>
        <taxon>Eukaryota</taxon>
        <taxon>Fungi</taxon>
        <taxon>Dikarya</taxon>
        <taxon>Ascomycota</taxon>
        <taxon>Pezizomycotina</taxon>
        <taxon>Sordariomycetes</taxon>
        <taxon>Hypocreomycetidae</taxon>
        <taxon>Hypocreales</taxon>
        <taxon>Nectriaceae</taxon>
        <taxon>Neonectria</taxon>
    </lineage>
</organism>
<proteinExistence type="predicted"/>
<protein>
    <submittedName>
        <fullName evidence="3">Uncharacterized protein</fullName>
    </submittedName>
</protein>